<dbReference type="SUPFAM" id="SSF52425">
    <property type="entry name" value="Cryptochrome/photolyase, N-terminal domain"/>
    <property type="match status" value="1"/>
</dbReference>
<dbReference type="Gene3D" id="1.25.40.80">
    <property type="match status" value="1"/>
</dbReference>
<keyword evidence="4 7" id="KW-0285">Flavoprotein</keyword>
<evidence type="ECO:0000256" key="1">
    <source>
        <dbReference type="ARBA" id="ARBA00001932"/>
    </source>
</evidence>
<evidence type="ECO:0000256" key="4">
    <source>
        <dbReference type="ARBA" id="ARBA00022630"/>
    </source>
</evidence>
<dbReference type="Pfam" id="PF00875">
    <property type="entry name" value="DNA_photolyase"/>
    <property type="match status" value="1"/>
</dbReference>
<gene>
    <name evidence="9" type="ORF">I5282_07460</name>
</gene>
<dbReference type="PRINTS" id="PR00147">
    <property type="entry name" value="DNAPHOTLYASE"/>
</dbReference>
<evidence type="ECO:0000313" key="10">
    <source>
        <dbReference type="Proteomes" id="UP000809910"/>
    </source>
</evidence>
<sequence length="475" mass="54942">MSTALVWFRQDLRLADNPAFFEACTNNETVIPIYILDEKSSVLGEAQAWWLHHSLKTLNNALVTQHGINLILRKGTPLEIISDLVNTVGINSIYWNRCYEPKSIERDKKIKATFQEHGIDVFSFNGSLLNEPWTISNKTGDFFKVFTPYWKTCRQALTPQPEQLISHNHTIGSVDVRSDEIDEWRLLPRLDWASQFPDFWTPGEQGAQRRLHEFITHHLNGYKINRDIPEKQATSHLSPHLHFGEISPWTILRAVEYAKLNPHCDLAGAEHFLSELGWREFSYYLLYHVPSLPYDNFKKEFDAFPWHNDESLLKCWQKGMTGYPIVDAGMRELWATGYMHNRVRMIVASFLTKGLFIDWRLGADWFLDTLVDADLANNSASWQWVAGCGADAAPYFRIFNPVLQSQKFDPNGVYIRRWIPELLALNNDIIHAPWESSNAAGIYSRINYPKPIINHSESRSKALEYYSQLKKSNTP</sequence>
<reference evidence="9 10" key="1">
    <citation type="submission" date="2020-12" db="EMBL/GenBank/DDBJ databases">
        <title>WGS of Legionella: environmental sample.</title>
        <authorList>
            <person name="Cristino S."/>
            <person name="Girolamini L."/>
            <person name="Salaris S."/>
            <person name="Pascale M.R."/>
            <person name="Mazzotta M."/>
            <person name="Orsini M."/>
            <person name="Grottola A."/>
        </authorList>
    </citation>
    <scope>NUCLEOTIDE SEQUENCE [LARGE SCALE GENOMIC DNA]</scope>
    <source>
        <strain evidence="9 10">30cs62</strain>
    </source>
</reference>
<evidence type="ECO:0000259" key="8">
    <source>
        <dbReference type="PROSITE" id="PS51645"/>
    </source>
</evidence>
<dbReference type="Pfam" id="PF03441">
    <property type="entry name" value="FAD_binding_7"/>
    <property type="match status" value="1"/>
</dbReference>
<keyword evidence="5 7" id="KW-0274">FAD</keyword>
<evidence type="ECO:0000256" key="2">
    <source>
        <dbReference type="ARBA" id="ARBA00001974"/>
    </source>
</evidence>
<protein>
    <submittedName>
        <fullName evidence="9">Deoxyribodipyrimidine photo-lyase</fullName>
    </submittedName>
</protein>
<organism evidence="9 10">
    <name type="scientific">Legionella bononiensis</name>
    <dbReference type="NCBI Taxonomy" id="2793102"/>
    <lineage>
        <taxon>Bacteria</taxon>
        <taxon>Pseudomonadati</taxon>
        <taxon>Pseudomonadota</taxon>
        <taxon>Gammaproteobacteria</taxon>
        <taxon>Legionellales</taxon>
        <taxon>Legionellaceae</taxon>
        <taxon>Legionella</taxon>
    </lineage>
</organism>
<dbReference type="EMBL" id="JADWVN010000013">
    <property type="protein sequence ID" value="MBL7526408.1"/>
    <property type="molecule type" value="Genomic_DNA"/>
</dbReference>
<evidence type="ECO:0000256" key="5">
    <source>
        <dbReference type="ARBA" id="ARBA00022827"/>
    </source>
</evidence>
<dbReference type="InterPro" id="IPR006050">
    <property type="entry name" value="DNA_photolyase_N"/>
</dbReference>
<proteinExistence type="inferred from homology"/>
<dbReference type="PROSITE" id="PS00691">
    <property type="entry name" value="DNA_PHOTOLYASES_1_2"/>
    <property type="match status" value="1"/>
</dbReference>
<dbReference type="InterPro" id="IPR014729">
    <property type="entry name" value="Rossmann-like_a/b/a_fold"/>
</dbReference>
<dbReference type="InterPro" id="IPR036134">
    <property type="entry name" value="Crypto/Photolyase_FAD-like_sf"/>
</dbReference>
<accession>A0ABS1WAP9</accession>
<dbReference type="PANTHER" id="PTHR11455:SF9">
    <property type="entry name" value="CRYPTOCHROME CIRCADIAN CLOCK 5 ISOFORM X1"/>
    <property type="match status" value="1"/>
</dbReference>
<evidence type="ECO:0000256" key="6">
    <source>
        <dbReference type="ARBA" id="ARBA00022991"/>
    </source>
</evidence>
<dbReference type="Proteomes" id="UP000809910">
    <property type="component" value="Unassembled WGS sequence"/>
</dbReference>
<dbReference type="PROSITE" id="PS51645">
    <property type="entry name" value="PHR_CRY_ALPHA_BETA"/>
    <property type="match status" value="1"/>
</dbReference>
<dbReference type="RefSeq" id="WP_203110400.1">
    <property type="nucleotide sequence ID" value="NZ_JADOBG010000015.1"/>
</dbReference>
<comment type="similarity">
    <text evidence="7">Belongs to the DNA photolyase family.</text>
</comment>
<keyword evidence="10" id="KW-1185">Reference proteome</keyword>
<comment type="caution">
    <text evidence="9">The sequence shown here is derived from an EMBL/GenBank/DDBJ whole genome shotgun (WGS) entry which is preliminary data.</text>
</comment>
<evidence type="ECO:0000256" key="3">
    <source>
        <dbReference type="ARBA" id="ARBA00005862"/>
    </source>
</evidence>
<dbReference type="InterPro" id="IPR036155">
    <property type="entry name" value="Crypto/Photolyase_N_sf"/>
</dbReference>
<comment type="cofactor">
    <cofactor evidence="1">
        <name>(6R)-5,10-methylene-5,6,7,8-tetrahydrofolate</name>
        <dbReference type="ChEBI" id="CHEBI:15636"/>
    </cofactor>
</comment>
<dbReference type="InterPro" id="IPR018394">
    <property type="entry name" value="DNA_photolyase_1_CS_C"/>
</dbReference>
<comment type="similarity">
    <text evidence="3">Belongs to the DNA photolyase class-1 family.</text>
</comment>
<dbReference type="SUPFAM" id="SSF48173">
    <property type="entry name" value="Cryptochrome/photolyase FAD-binding domain"/>
    <property type="match status" value="1"/>
</dbReference>
<name>A0ABS1WAP9_9GAMM</name>
<dbReference type="Gene3D" id="1.10.579.10">
    <property type="entry name" value="DNA Cyclobutane Dipyrimidine Photolyase, subunit A, domain 3"/>
    <property type="match status" value="1"/>
</dbReference>
<dbReference type="Gene3D" id="3.40.50.620">
    <property type="entry name" value="HUPs"/>
    <property type="match status" value="1"/>
</dbReference>
<comment type="cofactor">
    <cofactor evidence="2">
        <name>FAD</name>
        <dbReference type="ChEBI" id="CHEBI:57692"/>
    </cofactor>
</comment>
<keyword evidence="6 7" id="KW-0157">Chromophore</keyword>
<dbReference type="PANTHER" id="PTHR11455">
    <property type="entry name" value="CRYPTOCHROME"/>
    <property type="match status" value="1"/>
</dbReference>
<dbReference type="InterPro" id="IPR002081">
    <property type="entry name" value="Cryptochrome/DNA_photolyase_1"/>
</dbReference>
<evidence type="ECO:0000313" key="9">
    <source>
        <dbReference type="EMBL" id="MBL7526408.1"/>
    </source>
</evidence>
<evidence type="ECO:0000256" key="7">
    <source>
        <dbReference type="RuleBase" id="RU004182"/>
    </source>
</evidence>
<feature type="domain" description="Photolyase/cryptochrome alpha/beta" evidence="8">
    <location>
        <begin position="2"/>
        <end position="129"/>
    </location>
</feature>
<dbReference type="InterPro" id="IPR005101">
    <property type="entry name" value="Cryptochr/Photolyase_FAD-bd"/>
</dbReference>
<dbReference type="PROSITE" id="PS00394">
    <property type="entry name" value="DNA_PHOTOLYASES_1_1"/>
    <property type="match status" value="1"/>
</dbReference>